<reference evidence="3 4" key="2">
    <citation type="journal article" date="2017" name="Genome Biol.">
        <title>New reference genome sequences of hot pepper reveal the massive evolution of plant disease-resistance genes by retroduplication.</title>
        <authorList>
            <person name="Kim S."/>
            <person name="Park J."/>
            <person name="Yeom S.I."/>
            <person name="Kim Y.M."/>
            <person name="Seo E."/>
            <person name="Kim K.T."/>
            <person name="Kim M.S."/>
            <person name="Lee J.M."/>
            <person name="Cheong K."/>
            <person name="Shin H.S."/>
            <person name="Kim S.B."/>
            <person name="Han K."/>
            <person name="Lee J."/>
            <person name="Park M."/>
            <person name="Lee H.A."/>
            <person name="Lee H.Y."/>
            <person name="Lee Y."/>
            <person name="Oh S."/>
            <person name="Lee J.H."/>
            <person name="Choi E."/>
            <person name="Choi E."/>
            <person name="Lee S.E."/>
            <person name="Jeon J."/>
            <person name="Kim H."/>
            <person name="Choi G."/>
            <person name="Song H."/>
            <person name="Lee J."/>
            <person name="Lee S.C."/>
            <person name="Kwon J.K."/>
            <person name="Lee H.Y."/>
            <person name="Koo N."/>
            <person name="Hong Y."/>
            <person name="Kim R.W."/>
            <person name="Kang W.H."/>
            <person name="Huh J.H."/>
            <person name="Kang B.C."/>
            <person name="Yang T.J."/>
            <person name="Lee Y.H."/>
            <person name="Bennetzen J.L."/>
            <person name="Choi D."/>
        </authorList>
    </citation>
    <scope>NUCLEOTIDE SEQUENCE [LARGE SCALE GENOMIC DNA]</scope>
    <source>
        <strain evidence="4">cv. CM334</strain>
    </source>
</reference>
<dbReference type="PANTHER" id="PTHR31236:SF68">
    <property type="entry name" value="BURP DOMAIN-CONTAINING PROTEIN"/>
    <property type="match status" value="1"/>
</dbReference>
<evidence type="ECO:0000256" key="1">
    <source>
        <dbReference type="SAM" id="SignalP"/>
    </source>
</evidence>
<dbReference type="KEGG" id="cann:107853914"/>
<feature type="domain" description="BURP" evidence="2">
    <location>
        <begin position="104"/>
        <end position="325"/>
    </location>
</feature>
<feature type="signal peptide" evidence="1">
    <location>
        <begin position="1"/>
        <end position="23"/>
    </location>
</feature>
<comment type="caution">
    <text evidence="3">The sequence shown here is derived from an EMBL/GenBank/DDBJ whole genome shotgun (WGS) entry which is preliminary data.</text>
</comment>
<dbReference type="PANTHER" id="PTHR31236">
    <property type="entry name" value="BURP DOMAIN PROTEIN USPL1-LIKE"/>
    <property type="match status" value="1"/>
</dbReference>
<protein>
    <recommendedName>
        <fullName evidence="2">BURP domain-containing protein</fullName>
    </recommendedName>
</protein>
<dbReference type="SMART" id="SM01045">
    <property type="entry name" value="BURP"/>
    <property type="match status" value="1"/>
</dbReference>
<sequence length="341" mass="38113">MDLNFGFCVLLSLILLVACGTKARKIVEGNAESLFISQDNHQEALKAIYGSEYKFKQGAEDKYQQEISGLNVPILYKYHKLYGYAKGAEDIHQPEISPSVRSLFFLMDDLKIGKTITNPSFLHRASMQYFPQKATDSIPFLLKELPNLLQRFSLSKNSPHAKPMIDALKDCESESLIKGETRYCATSAEAMLDFVQGIMGDNTQIEALSTTTHFSEEHSTTPLQNYTILDAQEFTPPKMVACHLMPSIYTVFYCHSTVSSKGKVFKVTLGNEAKGDRVETMALCHFDTSEWSPSHVSFQVLGILPGTSPVCHFFTSGNDLVWVPKTIDAGHEVRSLEERST</sequence>
<evidence type="ECO:0000313" key="3">
    <source>
        <dbReference type="EMBL" id="PHT80820.1"/>
    </source>
</evidence>
<dbReference type="EMBL" id="AYRZ02000005">
    <property type="protein sequence ID" value="PHT80820.1"/>
    <property type="molecule type" value="Genomic_DNA"/>
</dbReference>
<dbReference type="Gramene" id="PHT80820">
    <property type="protein sequence ID" value="PHT80820"/>
    <property type="gene ID" value="T459_13835"/>
</dbReference>
<dbReference type="InterPro" id="IPR004873">
    <property type="entry name" value="BURP_dom"/>
</dbReference>
<reference evidence="3 4" key="1">
    <citation type="journal article" date="2014" name="Nat. Genet.">
        <title>Genome sequence of the hot pepper provides insights into the evolution of pungency in Capsicum species.</title>
        <authorList>
            <person name="Kim S."/>
            <person name="Park M."/>
            <person name="Yeom S.I."/>
            <person name="Kim Y.M."/>
            <person name="Lee J.M."/>
            <person name="Lee H.A."/>
            <person name="Seo E."/>
            <person name="Choi J."/>
            <person name="Cheong K."/>
            <person name="Kim K.T."/>
            <person name="Jung K."/>
            <person name="Lee G.W."/>
            <person name="Oh S.K."/>
            <person name="Bae C."/>
            <person name="Kim S.B."/>
            <person name="Lee H.Y."/>
            <person name="Kim S.Y."/>
            <person name="Kim M.S."/>
            <person name="Kang B.C."/>
            <person name="Jo Y.D."/>
            <person name="Yang H.B."/>
            <person name="Jeong H.J."/>
            <person name="Kang W.H."/>
            <person name="Kwon J.K."/>
            <person name="Shin C."/>
            <person name="Lim J.Y."/>
            <person name="Park J.H."/>
            <person name="Huh J.H."/>
            <person name="Kim J.S."/>
            <person name="Kim B.D."/>
            <person name="Cohen O."/>
            <person name="Paran I."/>
            <person name="Suh M.C."/>
            <person name="Lee S.B."/>
            <person name="Kim Y.K."/>
            <person name="Shin Y."/>
            <person name="Noh S.J."/>
            <person name="Park J."/>
            <person name="Seo Y.S."/>
            <person name="Kwon S.Y."/>
            <person name="Kim H.A."/>
            <person name="Park J.M."/>
            <person name="Kim H.J."/>
            <person name="Choi S.B."/>
            <person name="Bosland P.W."/>
            <person name="Reeves G."/>
            <person name="Jo S.H."/>
            <person name="Lee B.W."/>
            <person name="Cho H.T."/>
            <person name="Choi H.S."/>
            <person name="Lee M.S."/>
            <person name="Yu Y."/>
            <person name="Do Choi Y."/>
            <person name="Park B.S."/>
            <person name="van Deynze A."/>
            <person name="Ashrafi H."/>
            <person name="Hill T."/>
            <person name="Kim W.T."/>
            <person name="Pai H.S."/>
            <person name="Ahn H.K."/>
            <person name="Yeam I."/>
            <person name="Giovannoni J.J."/>
            <person name="Rose J.K."/>
            <person name="Sorensen I."/>
            <person name="Lee S.J."/>
            <person name="Kim R.W."/>
            <person name="Choi I.Y."/>
            <person name="Choi B.S."/>
            <person name="Lim J.S."/>
            <person name="Lee Y.H."/>
            <person name="Choi D."/>
        </authorList>
    </citation>
    <scope>NUCLEOTIDE SEQUENCE [LARGE SCALE GENOMIC DNA]</scope>
    <source>
        <strain evidence="4">cv. CM334</strain>
    </source>
</reference>
<dbReference type="OrthoDB" id="1264366at2759"/>
<dbReference type="SMR" id="A0A1U8F4R8"/>
<dbReference type="AlphaFoldDB" id="A0A1U8F4R8"/>
<feature type="chain" id="PRO_5030035384" description="BURP domain-containing protein" evidence="1">
    <location>
        <begin position="24"/>
        <end position="341"/>
    </location>
</feature>
<proteinExistence type="predicted"/>
<organism evidence="3 4">
    <name type="scientific">Capsicum annuum</name>
    <name type="common">Capsicum pepper</name>
    <dbReference type="NCBI Taxonomy" id="4072"/>
    <lineage>
        <taxon>Eukaryota</taxon>
        <taxon>Viridiplantae</taxon>
        <taxon>Streptophyta</taxon>
        <taxon>Embryophyta</taxon>
        <taxon>Tracheophyta</taxon>
        <taxon>Spermatophyta</taxon>
        <taxon>Magnoliopsida</taxon>
        <taxon>eudicotyledons</taxon>
        <taxon>Gunneridae</taxon>
        <taxon>Pentapetalae</taxon>
        <taxon>asterids</taxon>
        <taxon>lamiids</taxon>
        <taxon>Solanales</taxon>
        <taxon>Solanaceae</taxon>
        <taxon>Solanoideae</taxon>
        <taxon>Capsiceae</taxon>
        <taxon>Capsicum</taxon>
    </lineage>
</organism>
<evidence type="ECO:0000259" key="2">
    <source>
        <dbReference type="PROSITE" id="PS51277"/>
    </source>
</evidence>
<dbReference type="InterPro" id="IPR044816">
    <property type="entry name" value="BURP"/>
</dbReference>
<name>A0A1U8F4R8_CAPAN</name>
<dbReference type="Pfam" id="PF03181">
    <property type="entry name" value="BURP"/>
    <property type="match status" value="1"/>
</dbReference>
<dbReference type="PROSITE" id="PS51277">
    <property type="entry name" value="BURP"/>
    <property type="match status" value="1"/>
</dbReference>
<keyword evidence="1" id="KW-0732">Signal</keyword>
<dbReference type="STRING" id="4072.A0A1U8F4R8"/>
<keyword evidence="4" id="KW-1185">Reference proteome</keyword>
<evidence type="ECO:0000313" key="4">
    <source>
        <dbReference type="Proteomes" id="UP000222542"/>
    </source>
</evidence>
<accession>A0A1U8F4R8</accession>
<dbReference type="Proteomes" id="UP000222542">
    <property type="component" value="Unassembled WGS sequence"/>
</dbReference>
<gene>
    <name evidence="3" type="ORF">T459_13835</name>
</gene>
<dbReference type="OMA" id="RECESQA"/>